<dbReference type="AlphaFoldDB" id="A0AAW3TLT5"/>
<evidence type="ECO:0000313" key="2">
    <source>
        <dbReference type="EMBL" id="MBB3873990.1"/>
    </source>
</evidence>
<keyword evidence="3" id="KW-1185">Reference proteome</keyword>
<sequence>MRFAIRGMMAAAIGAAALAAPAQAEWYEATGRHVVVYANDSADAVRKQAEQLERFDAAIRLVRGLPDTDLDTSNKLTVYVVANDSAVQRLFGAGGKNIAGFYDGRASGSVAFTPGRSDRSEGGLDPQIVLFHEYAHHALLGHSELAVPRWYSEGFAEFMSTTRFDKDVFWIGAPAQHRAYTLLEGQGMSAEKLFATDRRKLSDSETSELYARGWLLTHVLALDRTRAAQFATYLTLFNQGMPSSEAATKAFGDLKALNKEMNKRLSGSSFPAYKLSNDRLPKPEVSLRPLRPGEKAMIALRMRSDRGVNRETAQPILAEATPIAAKYADDPVVQGWFAEMALDAGRNDVAEAAADRALALDPTSSQALVYKAQVHLRRASAAHAKDPAVWKEARSWLLKANKLDNNDAYALMLYYSSFGMAHDVPTANAKAALAQAHMLVPQDEALTFAYGVQSLLDGKTDDARLALRTLAYSPHAPVDNPAARLLAQIDAGKTGPAALAAAGGKKDDVTLD</sequence>
<accession>A0AAW3TLT5</accession>
<dbReference type="InterPro" id="IPR011990">
    <property type="entry name" value="TPR-like_helical_dom_sf"/>
</dbReference>
<dbReference type="RefSeq" id="WP_147037143.1">
    <property type="nucleotide sequence ID" value="NZ_JACIDB010000001.1"/>
</dbReference>
<dbReference type="EMBL" id="JACIDB010000001">
    <property type="protein sequence ID" value="MBB3873990.1"/>
    <property type="molecule type" value="Genomic_DNA"/>
</dbReference>
<dbReference type="SUPFAM" id="SSF48452">
    <property type="entry name" value="TPR-like"/>
    <property type="match status" value="1"/>
</dbReference>
<proteinExistence type="predicted"/>
<reference evidence="2 3" key="1">
    <citation type="submission" date="2020-08" db="EMBL/GenBank/DDBJ databases">
        <title>Genomic Encyclopedia of Type Strains, Phase IV (KMG-IV): sequencing the most valuable type-strain genomes for metagenomic binning, comparative biology and taxonomic classification.</title>
        <authorList>
            <person name="Goeker M."/>
        </authorList>
    </citation>
    <scope>NUCLEOTIDE SEQUENCE [LARGE SCALE GENOMIC DNA]</scope>
    <source>
        <strain evidence="2 3">DSM 15581</strain>
    </source>
</reference>
<dbReference type="Proteomes" id="UP000528945">
    <property type="component" value="Unassembled WGS sequence"/>
</dbReference>
<protein>
    <submittedName>
        <fullName evidence="2">Tetratricopeptide (TPR) repeat protein</fullName>
    </submittedName>
</protein>
<gene>
    <name evidence="2" type="ORF">GGR47_000206</name>
</gene>
<feature type="chain" id="PRO_5043554130" evidence="1">
    <location>
        <begin position="25"/>
        <end position="512"/>
    </location>
</feature>
<evidence type="ECO:0000256" key="1">
    <source>
        <dbReference type="SAM" id="SignalP"/>
    </source>
</evidence>
<organism evidence="2 3">
    <name type="scientific">Sphingomonas aquatilis</name>
    <dbReference type="NCBI Taxonomy" id="93063"/>
    <lineage>
        <taxon>Bacteria</taxon>
        <taxon>Pseudomonadati</taxon>
        <taxon>Pseudomonadota</taxon>
        <taxon>Alphaproteobacteria</taxon>
        <taxon>Sphingomonadales</taxon>
        <taxon>Sphingomonadaceae</taxon>
        <taxon>Sphingomonas</taxon>
    </lineage>
</organism>
<evidence type="ECO:0000313" key="3">
    <source>
        <dbReference type="Proteomes" id="UP000528945"/>
    </source>
</evidence>
<dbReference type="Gene3D" id="1.25.40.10">
    <property type="entry name" value="Tetratricopeptide repeat domain"/>
    <property type="match status" value="1"/>
</dbReference>
<feature type="signal peptide" evidence="1">
    <location>
        <begin position="1"/>
        <end position="24"/>
    </location>
</feature>
<comment type="caution">
    <text evidence="2">The sequence shown here is derived from an EMBL/GenBank/DDBJ whole genome shotgun (WGS) entry which is preliminary data.</text>
</comment>
<name>A0AAW3TLT5_9SPHN</name>
<keyword evidence="1" id="KW-0732">Signal</keyword>